<proteinExistence type="predicted"/>
<feature type="compositionally biased region" description="Low complexity" evidence="1">
    <location>
        <begin position="268"/>
        <end position="284"/>
    </location>
</feature>
<accession>A0A0P1BRY9</accession>
<organism evidence="3 4">
    <name type="scientific">Ceraceosorus bombacis</name>
    <dbReference type="NCBI Taxonomy" id="401625"/>
    <lineage>
        <taxon>Eukaryota</taxon>
        <taxon>Fungi</taxon>
        <taxon>Dikarya</taxon>
        <taxon>Basidiomycota</taxon>
        <taxon>Ustilaginomycotina</taxon>
        <taxon>Exobasidiomycetes</taxon>
        <taxon>Ceraceosorales</taxon>
        <taxon>Ceraceosoraceae</taxon>
        <taxon>Ceraceosorus</taxon>
    </lineage>
</organism>
<name>A0A0P1BRY9_9BASI</name>
<evidence type="ECO:0000256" key="2">
    <source>
        <dbReference type="SAM" id="SignalP"/>
    </source>
</evidence>
<dbReference type="AlphaFoldDB" id="A0A0P1BRY9"/>
<keyword evidence="2" id="KW-0732">Signal</keyword>
<feature type="compositionally biased region" description="Pro residues" evidence="1">
    <location>
        <begin position="285"/>
        <end position="311"/>
    </location>
</feature>
<evidence type="ECO:0000313" key="4">
    <source>
        <dbReference type="Proteomes" id="UP000054845"/>
    </source>
</evidence>
<feature type="region of interest" description="Disordered" evidence="1">
    <location>
        <begin position="40"/>
        <end position="59"/>
    </location>
</feature>
<feature type="chain" id="PRO_5006059800" evidence="2">
    <location>
        <begin position="40"/>
        <end position="339"/>
    </location>
</feature>
<keyword evidence="4" id="KW-1185">Reference proteome</keyword>
<dbReference type="Proteomes" id="UP000054845">
    <property type="component" value="Unassembled WGS sequence"/>
</dbReference>
<reference evidence="3 4" key="1">
    <citation type="submission" date="2014-09" db="EMBL/GenBank/DDBJ databases">
        <authorList>
            <person name="Magalhaes I.L.F."/>
            <person name="Oliveira U."/>
            <person name="Santos F.R."/>
            <person name="Vidigal T.H.D.A."/>
            <person name="Brescovit A.D."/>
            <person name="Santos A.J."/>
        </authorList>
    </citation>
    <scope>NUCLEOTIDE SEQUENCE [LARGE SCALE GENOMIC DNA]</scope>
</reference>
<protein>
    <submittedName>
        <fullName evidence="3">Uncharacterized protein</fullName>
    </submittedName>
</protein>
<evidence type="ECO:0000256" key="1">
    <source>
        <dbReference type="SAM" id="MobiDB-lite"/>
    </source>
</evidence>
<sequence length="339" mass="35558">MASLMVMARVARRITTAALAFHLLIAVAVTLLSAPQVSSAPIPKINPGSDRSSPLTRRGGDALICGQNVRSHGTFTTNKAGAGLWLFKNDVLQQSGKGPVSGTTEFDHNVEIQEVVKFLQPHMDEFCKRPAFAKPETAPGRKTVQPKDRPTEWNDFFGALNAPENMFHVPIYVNKGKGSLIGGGTLSSDKFSKTVLLGIERYLQTGGGTVPSAITKIFDAIDAIAPGTYSKQELETLVTSDRASAQAKARQLANAMAPTSPSPAAKDSTSPSPGPSTTSTNPTNLKPPAPLVPDAPAPDAPPPGAPAPAAPKPGVEGPTKRPPPAPEPGVQRPIKRPKI</sequence>
<dbReference type="EMBL" id="CCYA01000275">
    <property type="protein sequence ID" value="CEH18630.1"/>
    <property type="molecule type" value="Genomic_DNA"/>
</dbReference>
<dbReference type="STRING" id="401625.A0A0P1BRY9"/>
<evidence type="ECO:0000313" key="3">
    <source>
        <dbReference type="EMBL" id="CEH18630.1"/>
    </source>
</evidence>
<feature type="signal peptide" evidence="2">
    <location>
        <begin position="1"/>
        <end position="39"/>
    </location>
</feature>
<feature type="region of interest" description="Disordered" evidence="1">
    <location>
        <begin position="245"/>
        <end position="339"/>
    </location>
</feature>
<dbReference type="OrthoDB" id="10406061at2759"/>